<dbReference type="KEGG" id="zga:ZOBELLIA_2653"/>
<reference evidence="2" key="1">
    <citation type="submission" date="2009-07" db="EMBL/GenBank/DDBJ databases">
        <title>Complete genome sequence of Zobellia galactanivorans Dsij.</title>
        <authorList>
            <consortium name="Genoscope - CEA"/>
        </authorList>
    </citation>
    <scope>NUCLEOTIDE SEQUENCE [LARGE SCALE GENOMIC DNA]</scope>
    <source>
        <strain evidence="2">DSM 12802 / CCUG 47099 / CIP 106680 / NCIMB 13871 / Dsij</strain>
    </source>
</reference>
<proteinExistence type="predicted"/>
<dbReference type="Proteomes" id="UP000008898">
    <property type="component" value="Chromosome"/>
</dbReference>
<dbReference type="EMBL" id="FP476056">
    <property type="protein sequence ID" value="CAZ96803.1"/>
    <property type="molecule type" value="Genomic_DNA"/>
</dbReference>
<accession>G0L6A1</accession>
<protein>
    <submittedName>
        <fullName evidence="1">Uncharacterized protein</fullName>
    </submittedName>
</protein>
<sequence>METERAYSNVSPHLLTKVTVAQAVDKPKNEFI</sequence>
<reference evidence="1 2" key="2">
    <citation type="journal article" date="2012" name="Environ. Microbiol.">
        <title>Characterization of the first alginolytic operons in a marine bacterium: from their emergence in marine Flavobacteriia to their independent transfers to marine Proteobacteria and human gut Bacteroides.</title>
        <authorList>
            <person name="Thomas F."/>
            <person name="Barbeyron T."/>
            <person name="Tonon T."/>
            <person name="Genicot S."/>
            <person name="Czjzek M."/>
            <person name="Michel G."/>
        </authorList>
    </citation>
    <scope>NUCLEOTIDE SEQUENCE [LARGE SCALE GENOMIC DNA]</scope>
    <source>
        <strain evidence="2">DSM 12802 / CCUG 47099 / CIP 106680 / NCIMB 13871 / Dsij</strain>
    </source>
</reference>
<gene>
    <name evidence="1" type="ordered locus">zobellia_2653</name>
</gene>
<keyword evidence="2" id="KW-1185">Reference proteome</keyword>
<dbReference type="HOGENOM" id="CLU_3392148_0_0_10"/>
<evidence type="ECO:0000313" key="1">
    <source>
        <dbReference type="EMBL" id="CAZ96803.1"/>
    </source>
</evidence>
<evidence type="ECO:0000313" key="2">
    <source>
        <dbReference type="Proteomes" id="UP000008898"/>
    </source>
</evidence>
<dbReference type="AlphaFoldDB" id="G0L6A1"/>
<organism evidence="1 2">
    <name type="scientific">Zobellia galactanivorans (strain DSM 12802 / CCUG 47099 / CIP 106680 / NCIMB 13871 / Dsij)</name>
    <dbReference type="NCBI Taxonomy" id="63186"/>
    <lineage>
        <taxon>Bacteria</taxon>
        <taxon>Pseudomonadati</taxon>
        <taxon>Bacteroidota</taxon>
        <taxon>Flavobacteriia</taxon>
        <taxon>Flavobacteriales</taxon>
        <taxon>Flavobacteriaceae</taxon>
        <taxon>Zobellia</taxon>
    </lineage>
</organism>
<name>G0L6A1_ZOBGA</name>